<dbReference type="Proteomes" id="UP000494363">
    <property type="component" value="Unassembled WGS sequence"/>
</dbReference>
<dbReference type="AlphaFoldDB" id="A0A6J5F5B6"/>
<proteinExistence type="predicted"/>
<name>A0A6J5F5B6_9BURK</name>
<reference evidence="1 2" key="1">
    <citation type="submission" date="2020-04" db="EMBL/GenBank/DDBJ databases">
        <authorList>
            <person name="De Canck E."/>
        </authorList>
    </citation>
    <scope>NUCLEOTIDE SEQUENCE [LARGE SCALE GENOMIC DNA]</scope>
    <source>
        <strain evidence="1 2">LMG 29542</strain>
    </source>
</reference>
<dbReference type="RefSeq" id="WP_175232821.1">
    <property type="nucleotide sequence ID" value="NZ_JBHLTK010000438.1"/>
</dbReference>
<evidence type="ECO:0000313" key="1">
    <source>
        <dbReference type="EMBL" id="CAB3773979.1"/>
    </source>
</evidence>
<dbReference type="EMBL" id="CADIKH010000093">
    <property type="protein sequence ID" value="CAB3773979.1"/>
    <property type="molecule type" value="Genomic_DNA"/>
</dbReference>
<protein>
    <submittedName>
        <fullName evidence="1">Uncharacterized protein</fullName>
    </submittedName>
</protein>
<sequence>MNRRCPSISPPQKSIDHIENNYKFIRDFLRQSLTPLGGVFSKLSHQFADSCPHGIEQIPNSVHEIADSLYIARVAVSQLYRLVIDVIDSANRGVGKLSF</sequence>
<evidence type="ECO:0000313" key="2">
    <source>
        <dbReference type="Proteomes" id="UP000494363"/>
    </source>
</evidence>
<accession>A0A6J5F5B6</accession>
<organism evidence="1 2">
    <name type="scientific">Paraburkholderia humisilvae</name>
    <dbReference type="NCBI Taxonomy" id="627669"/>
    <lineage>
        <taxon>Bacteria</taxon>
        <taxon>Pseudomonadati</taxon>
        <taxon>Pseudomonadota</taxon>
        <taxon>Betaproteobacteria</taxon>
        <taxon>Burkholderiales</taxon>
        <taxon>Burkholderiaceae</taxon>
        <taxon>Paraburkholderia</taxon>
    </lineage>
</organism>
<gene>
    <name evidence="1" type="ORF">LMG29542_07543</name>
</gene>
<keyword evidence="2" id="KW-1185">Reference proteome</keyword>